<organism evidence="2 3">
    <name type="scientific">Euphydryas editha</name>
    <name type="common">Edith's checkerspot</name>
    <dbReference type="NCBI Taxonomy" id="104508"/>
    <lineage>
        <taxon>Eukaryota</taxon>
        <taxon>Metazoa</taxon>
        <taxon>Ecdysozoa</taxon>
        <taxon>Arthropoda</taxon>
        <taxon>Hexapoda</taxon>
        <taxon>Insecta</taxon>
        <taxon>Pterygota</taxon>
        <taxon>Neoptera</taxon>
        <taxon>Endopterygota</taxon>
        <taxon>Lepidoptera</taxon>
        <taxon>Glossata</taxon>
        <taxon>Ditrysia</taxon>
        <taxon>Papilionoidea</taxon>
        <taxon>Nymphalidae</taxon>
        <taxon>Nymphalinae</taxon>
        <taxon>Euphydryas</taxon>
    </lineage>
</organism>
<evidence type="ECO:0000313" key="3">
    <source>
        <dbReference type="Proteomes" id="UP001153954"/>
    </source>
</evidence>
<evidence type="ECO:0000313" key="2">
    <source>
        <dbReference type="EMBL" id="CAH2107347.1"/>
    </source>
</evidence>
<protein>
    <submittedName>
        <fullName evidence="2">Uncharacterized protein</fullName>
    </submittedName>
</protein>
<evidence type="ECO:0000256" key="1">
    <source>
        <dbReference type="SAM" id="MobiDB-lite"/>
    </source>
</evidence>
<sequence length="88" mass="9783">MTFLGTCNTSRGGPSQHSDIPNSPHPVTVYRTSANWKRKPQTTNELNALHRNVSFLNTPPLWPIAVVNIGVPTYRDSIDSTSEFTDDN</sequence>
<dbReference type="AlphaFoldDB" id="A0AAU9VB16"/>
<reference evidence="2" key="1">
    <citation type="submission" date="2022-03" db="EMBL/GenBank/DDBJ databases">
        <authorList>
            <person name="Tunstrom K."/>
        </authorList>
    </citation>
    <scope>NUCLEOTIDE SEQUENCE</scope>
</reference>
<gene>
    <name evidence="2" type="ORF">EEDITHA_LOCUS21392</name>
</gene>
<comment type="caution">
    <text evidence="2">The sequence shown here is derived from an EMBL/GenBank/DDBJ whole genome shotgun (WGS) entry which is preliminary data.</text>
</comment>
<name>A0AAU9VB16_EUPED</name>
<keyword evidence="3" id="KW-1185">Reference proteome</keyword>
<proteinExistence type="predicted"/>
<dbReference type="EMBL" id="CAKOGL010000030">
    <property type="protein sequence ID" value="CAH2107347.1"/>
    <property type="molecule type" value="Genomic_DNA"/>
</dbReference>
<feature type="compositionally biased region" description="Polar residues" evidence="1">
    <location>
        <begin position="1"/>
        <end position="21"/>
    </location>
</feature>
<dbReference type="Proteomes" id="UP001153954">
    <property type="component" value="Unassembled WGS sequence"/>
</dbReference>
<feature type="region of interest" description="Disordered" evidence="1">
    <location>
        <begin position="1"/>
        <end position="25"/>
    </location>
</feature>
<accession>A0AAU9VB16</accession>